<name>A0ABQ8MUZ4_LABRO</name>
<comment type="caution">
    <text evidence="2">The sequence shown here is derived from an EMBL/GenBank/DDBJ whole genome shotgun (WGS) entry which is preliminary data.</text>
</comment>
<organism evidence="2 3">
    <name type="scientific">Labeo rohita</name>
    <name type="common">Indian major carp</name>
    <name type="synonym">Cyprinus rohita</name>
    <dbReference type="NCBI Taxonomy" id="84645"/>
    <lineage>
        <taxon>Eukaryota</taxon>
        <taxon>Metazoa</taxon>
        <taxon>Chordata</taxon>
        <taxon>Craniata</taxon>
        <taxon>Vertebrata</taxon>
        <taxon>Euteleostomi</taxon>
        <taxon>Actinopterygii</taxon>
        <taxon>Neopterygii</taxon>
        <taxon>Teleostei</taxon>
        <taxon>Ostariophysi</taxon>
        <taxon>Cypriniformes</taxon>
        <taxon>Cyprinidae</taxon>
        <taxon>Labeoninae</taxon>
        <taxon>Labeonini</taxon>
        <taxon>Labeo</taxon>
    </lineage>
</organism>
<keyword evidence="1" id="KW-1133">Transmembrane helix</keyword>
<dbReference type="EMBL" id="JACTAM010000003">
    <property type="protein sequence ID" value="KAI2666653.1"/>
    <property type="molecule type" value="Genomic_DNA"/>
</dbReference>
<reference evidence="2 3" key="1">
    <citation type="submission" date="2022-01" db="EMBL/GenBank/DDBJ databases">
        <title>A high-quality chromosome-level genome assembly of rohu carp, Labeo rohita.</title>
        <authorList>
            <person name="Arick M.A. II"/>
            <person name="Hsu C.-Y."/>
            <person name="Magbanua Z."/>
            <person name="Pechanova O."/>
            <person name="Grover C."/>
            <person name="Miller E."/>
            <person name="Thrash A."/>
            <person name="Ezzel L."/>
            <person name="Alam S."/>
            <person name="Benzie J."/>
            <person name="Hamilton M."/>
            <person name="Karsi A."/>
            <person name="Lawrence M.L."/>
            <person name="Peterson D.G."/>
        </authorList>
    </citation>
    <scope>NUCLEOTIDE SEQUENCE [LARGE SCALE GENOMIC DNA]</scope>
    <source>
        <strain evidence="3">BAU-BD-2019</strain>
        <tissue evidence="2">Blood</tissue>
    </source>
</reference>
<accession>A0ABQ8MUZ4</accession>
<keyword evidence="1" id="KW-0472">Membrane</keyword>
<sequence>MTKGAERSSGNTRATVTDQDDGTLDLLKQILIRFQAITQQNQRAETSLCWTKVARIIDVTFLVLYIITIIVFLSMLGKRWFPE</sequence>
<keyword evidence="1" id="KW-0812">Transmembrane</keyword>
<dbReference type="InterPro" id="IPR036719">
    <property type="entry name" value="Neuro-gated_channel_TM_sf"/>
</dbReference>
<gene>
    <name evidence="2" type="ORF">H4Q32_010568</name>
</gene>
<dbReference type="Proteomes" id="UP000830375">
    <property type="component" value="Unassembled WGS sequence"/>
</dbReference>
<feature type="transmembrane region" description="Helical" evidence="1">
    <location>
        <begin position="56"/>
        <end position="77"/>
    </location>
</feature>
<protein>
    <submittedName>
        <fullName evidence="2">UvrABC system protein C</fullName>
    </submittedName>
</protein>
<evidence type="ECO:0000256" key="1">
    <source>
        <dbReference type="SAM" id="Phobius"/>
    </source>
</evidence>
<evidence type="ECO:0000313" key="3">
    <source>
        <dbReference type="Proteomes" id="UP000830375"/>
    </source>
</evidence>
<dbReference type="SUPFAM" id="SSF90112">
    <property type="entry name" value="Neurotransmitter-gated ion-channel transmembrane pore"/>
    <property type="match status" value="1"/>
</dbReference>
<proteinExistence type="predicted"/>
<keyword evidence="3" id="KW-1185">Reference proteome</keyword>
<evidence type="ECO:0000313" key="2">
    <source>
        <dbReference type="EMBL" id="KAI2666653.1"/>
    </source>
</evidence>